<accession>A0A1N6WIE2</accession>
<dbReference type="AlphaFoldDB" id="A0A1N6WIE2"/>
<dbReference type="STRING" id="159291.SAMN05920897_11782"/>
<keyword evidence="2" id="KW-1185">Reference proteome</keyword>
<sequence length="146" mass="16250">MMAVFLLVTPWALRGQSNEILDRILQEEVLTYGSAAYVLLLALGELEEGDSLTNAVASLDRRGYGLEDRPGHDAVTLGEFCFLAMRLFEVPGGIWYRLLPGPRYAARELAYRGALQGRSYPSMHLSGERALRILGRVLALRERGIL</sequence>
<protein>
    <submittedName>
        <fullName evidence="1">Uncharacterized protein</fullName>
    </submittedName>
</protein>
<name>A0A1N6WIE2_9SPIO</name>
<organism evidence="1 2">
    <name type="scientific">Alkalispirochaeta americana</name>
    <dbReference type="NCBI Taxonomy" id="159291"/>
    <lineage>
        <taxon>Bacteria</taxon>
        <taxon>Pseudomonadati</taxon>
        <taxon>Spirochaetota</taxon>
        <taxon>Spirochaetia</taxon>
        <taxon>Spirochaetales</taxon>
        <taxon>Spirochaetaceae</taxon>
        <taxon>Alkalispirochaeta</taxon>
    </lineage>
</organism>
<reference evidence="2" key="1">
    <citation type="submission" date="2017-01" db="EMBL/GenBank/DDBJ databases">
        <authorList>
            <person name="Varghese N."/>
            <person name="Submissions S."/>
        </authorList>
    </citation>
    <scope>NUCLEOTIDE SEQUENCE [LARGE SCALE GENOMIC DNA]</scope>
    <source>
        <strain evidence="2">ASpG1</strain>
    </source>
</reference>
<evidence type="ECO:0000313" key="2">
    <source>
        <dbReference type="Proteomes" id="UP000186400"/>
    </source>
</evidence>
<evidence type="ECO:0000313" key="1">
    <source>
        <dbReference type="EMBL" id="SIQ89873.1"/>
    </source>
</evidence>
<dbReference type="EMBL" id="FTMS01000017">
    <property type="protein sequence ID" value="SIQ89873.1"/>
    <property type="molecule type" value="Genomic_DNA"/>
</dbReference>
<gene>
    <name evidence="1" type="ORF">SAMN05920897_11782</name>
</gene>
<dbReference type="Proteomes" id="UP000186400">
    <property type="component" value="Unassembled WGS sequence"/>
</dbReference>
<proteinExistence type="predicted"/>